<dbReference type="PANTHER" id="PTHR13202">
    <property type="entry name" value="MICROSOMAL SIGNAL PEPTIDASE 12 KDA SUBUNIT"/>
    <property type="match status" value="1"/>
</dbReference>
<name>A0A8J2L0N0_9HEXA</name>
<evidence type="ECO:0000313" key="11">
    <source>
        <dbReference type="EMBL" id="CAG7825031.1"/>
    </source>
</evidence>
<sequence length="102" mass="11737">MGLVEWYNGLHMDYDGQARAEKLSRIIILLFGAVGFIWGYIIQQFSETVRILGAGFVLAAILTIPPWPMYMKKALAWQKVRPNTGEGDVSERRRMRTYNFPV</sequence>
<evidence type="ECO:0000256" key="5">
    <source>
        <dbReference type="ARBA" id="ARBA00022824"/>
    </source>
</evidence>
<evidence type="ECO:0000256" key="2">
    <source>
        <dbReference type="ARBA" id="ARBA00005245"/>
    </source>
</evidence>
<evidence type="ECO:0000256" key="7">
    <source>
        <dbReference type="ARBA" id="ARBA00023136"/>
    </source>
</evidence>
<comment type="similarity">
    <text evidence="2">Belongs to the SPCS1 family.</text>
</comment>
<proteinExistence type="inferred from homology"/>
<dbReference type="Pfam" id="PF06645">
    <property type="entry name" value="SPC12"/>
    <property type="match status" value="1"/>
</dbReference>
<keyword evidence="6 10" id="KW-1133">Transmembrane helix</keyword>
<keyword evidence="7 10" id="KW-0472">Membrane</keyword>
<dbReference type="GO" id="GO:0006465">
    <property type="term" value="P:signal peptide processing"/>
    <property type="evidence" value="ECO:0007669"/>
    <property type="project" value="InterPro"/>
</dbReference>
<dbReference type="Proteomes" id="UP000708208">
    <property type="component" value="Unassembled WGS sequence"/>
</dbReference>
<dbReference type="GO" id="GO:0045047">
    <property type="term" value="P:protein targeting to ER"/>
    <property type="evidence" value="ECO:0007669"/>
    <property type="project" value="TreeGrafter"/>
</dbReference>
<evidence type="ECO:0000313" key="12">
    <source>
        <dbReference type="Proteomes" id="UP000708208"/>
    </source>
</evidence>
<dbReference type="OrthoDB" id="263893at2759"/>
<keyword evidence="4 10" id="KW-0812">Transmembrane</keyword>
<evidence type="ECO:0000256" key="1">
    <source>
        <dbReference type="ARBA" id="ARBA00004477"/>
    </source>
</evidence>
<gene>
    <name evidence="11" type="ORF">AFUS01_LOCUS35157</name>
</gene>
<comment type="function">
    <text evidence="9">Component of the signal peptidase complex (SPC) which catalyzes the cleavage of N-terminal signal sequences from nascent proteins as they are translocated into the lumen of the endoplasmic reticulum. Dispensable for SPC enzymatic activity.</text>
</comment>
<dbReference type="EMBL" id="CAJVCH010534657">
    <property type="protein sequence ID" value="CAG7825031.1"/>
    <property type="molecule type" value="Genomic_DNA"/>
</dbReference>
<dbReference type="InterPro" id="IPR009542">
    <property type="entry name" value="Spc1/SPCS1"/>
</dbReference>
<evidence type="ECO:0000256" key="10">
    <source>
        <dbReference type="SAM" id="Phobius"/>
    </source>
</evidence>
<evidence type="ECO:0000256" key="6">
    <source>
        <dbReference type="ARBA" id="ARBA00022989"/>
    </source>
</evidence>
<dbReference type="PANTHER" id="PTHR13202:SF0">
    <property type="entry name" value="SIGNAL PEPTIDASE COMPLEX SUBUNIT 1"/>
    <property type="match status" value="1"/>
</dbReference>
<accession>A0A8J2L0N0</accession>
<keyword evidence="12" id="KW-1185">Reference proteome</keyword>
<dbReference type="GO" id="GO:0005787">
    <property type="term" value="C:signal peptidase complex"/>
    <property type="evidence" value="ECO:0007669"/>
    <property type="project" value="InterPro"/>
</dbReference>
<feature type="transmembrane region" description="Helical" evidence="10">
    <location>
        <begin position="51"/>
        <end position="71"/>
    </location>
</feature>
<reference evidence="11" key="1">
    <citation type="submission" date="2021-06" db="EMBL/GenBank/DDBJ databases">
        <authorList>
            <person name="Hodson N. C."/>
            <person name="Mongue J. A."/>
            <person name="Jaron S. K."/>
        </authorList>
    </citation>
    <scope>NUCLEOTIDE SEQUENCE</scope>
</reference>
<feature type="transmembrane region" description="Helical" evidence="10">
    <location>
        <begin position="26"/>
        <end position="45"/>
    </location>
</feature>
<evidence type="ECO:0000256" key="3">
    <source>
        <dbReference type="ARBA" id="ARBA00017059"/>
    </source>
</evidence>
<evidence type="ECO:0000256" key="8">
    <source>
        <dbReference type="ARBA" id="ARBA00032913"/>
    </source>
</evidence>
<evidence type="ECO:0000256" key="4">
    <source>
        <dbReference type="ARBA" id="ARBA00022692"/>
    </source>
</evidence>
<dbReference type="AlphaFoldDB" id="A0A8J2L0N0"/>
<comment type="caution">
    <text evidence="11">The sequence shown here is derived from an EMBL/GenBank/DDBJ whole genome shotgun (WGS) entry which is preliminary data.</text>
</comment>
<protein>
    <recommendedName>
        <fullName evidence="3">Signal peptidase complex subunit 1</fullName>
    </recommendedName>
    <alternativeName>
        <fullName evidence="8">Microsomal signal peptidase 12 kDa subunit</fullName>
    </alternativeName>
</protein>
<comment type="subcellular location">
    <subcellularLocation>
        <location evidence="1">Endoplasmic reticulum membrane</location>
        <topology evidence="1">Multi-pass membrane protein</topology>
    </subcellularLocation>
</comment>
<organism evidence="11 12">
    <name type="scientific">Allacma fusca</name>
    <dbReference type="NCBI Taxonomy" id="39272"/>
    <lineage>
        <taxon>Eukaryota</taxon>
        <taxon>Metazoa</taxon>
        <taxon>Ecdysozoa</taxon>
        <taxon>Arthropoda</taxon>
        <taxon>Hexapoda</taxon>
        <taxon>Collembola</taxon>
        <taxon>Symphypleona</taxon>
        <taxon>Sminthuridae</taxon>
        <taxon>Allacma</taxon>
    </lineage>
</organism>
<evidence type="ECO:0000256" key="9">
    <source>
        <dbReference type="ARBA" id="ARBA00045204"/>
    </source>
</evidence>
<keyword evidence="5" id="KW-0256">Endoplasmic reticulum</keyword>